<proteinExistence type="predicted"/>
<evidence type="ECO:0000313" key="1">
    <source>
        <dbReference type="Proteomes" id="UP000095283"/>
    </source>
</evidence>
<evidence type="ECO:0000313" key="2">
    <source>
        <dbReference type="WBParaSite" id="Hba_01850"/>
    </source>
</evidence>
<protein>
    <submittedName>
        <fullName evidence="2">Secreted protein</fullName>
    </submittedName>
</protein>
<dbReference type="AlphaFoldDB" id="A0A1I7WAX2"/>
<accession>A0A1I7WAX2</accession>
<organism evidence="1 2">
    <name type="scientific">Heterorhabditis bacteriophora</name>
    <name type="common">Entomopathogenic nematode worm</name>
    <dbReference type="NCBI Taxonomy" id="37862"/>
    <lineage>
        <taxon>Eukaryota</taxon>
        <taxon>Metazoa</taxon>
        <taxon>Ecdysozoa</taxon>
        <taxon>Nematoda</taxon>
        <taxon>Chromadorea</taxon>
        <taxon>Rhabditida</taxon>
        <taxon>Rhabditina</taxon>
        <taxon>Rhabditomorpha</taxon>
        <taxon>Strongyloidea</taxon>
        <taxon>Heterorhabditidae</taxon>
        <taxon>Heterorhabditis</taxon>
    </lineage>
</organism>
<name>A0A1I7WAX2_HETBA</name>
<dbReference type="WBParaSite" id="Hba_01850">
    <property type="protein sequence ID" value="Hba_01850"/>
    <property type="gene ID" value="Hba_01850"/>
</dbReference>
<sequence length="67" mass="7761">MHIFVQMRMFLLFIILLLLSYMPLVIVLLNTDLIINIIVQLTFLFRIDDVEDQVQSLCGVPSVILLV</sequence>
<dbReference type="Proteomes" id="UP000095283">
    <property type="component" value="Unplaced"/>
</dbReference>
<keyword evidence="1" id="KW-1185">Reference proteome</keyword>
<reference evidence="2" key="1">
    <citation type="submission" date="2016-11" db="UniProtKB">
        <authorList>
            <consortium name="WormBaseParasite"/>
        </authorList>
    </citation>
    <scope>IDENTIFICATION</scope>
</reference>